<feature type="compositionally biased region" description="Acidic residues" evidence="1">
    <location>
        <begin position="180"/>
        <end position="194"/>
    </location>
</feature>
<dbReference type="OrthoDB" id="2728951at2759"/>
<feature type="region of interest" description="Disordered" evidence="1">
    <location>
        <begin position="135"/>
        <end position="203"/>
    </location>
</feature>
<evidence type="ECO:0000313" key="3">
    <source>
        <dbReference type="Proteomes" id="UP000313359"/>
    </source>
</evidence>
<accession>A0A5C2RKA9</accession>
<reference evidence="2" key="1">
    <citation type="journal article" date="2018" name="Genome Biol. Evol.">
        <title>Genomics and development of Lentinus tigrinus, a white-rot wood-decaying mushroom with dimorphic fruiting bodies.</title>
        <authorList>
            <person name="Wu B."/>
            <person name="Xu Z."/>
            <person name="Knudson A."/>
            <person name="Carlson A."/>
            <person name="Chen N."/>
            <person name="Kovaka S."/>
            <person name="LaButti K."/>
            <person name="Lipzen A."/>
            <person name="Pennachio C."/>
            <person name="Riley R."/>
            <person name="Schakwitz W."/>
            <person name="Umezawa K."/>
            <person name="Ohm R.A."/>
            <person name="Grigoriev I.V."/>
            <person name="Nagy L.G."/>
            <person name="Gibbons J."/>
            <person name="Hibbett D."/>
        </authorList>
    </citation>
    <scope>NUCLEOTIDE SEQUENCE [LARGE SCALE GENOMIC DNA]</scope>
    <source>
        <strain evidence="2">ALCF2SS1-6</strain>
    </source>
</reference>
<evidence type="ECO:0000256" key="1">
    <source>
        <dbReference type="SAM" id="MobiDB-lite"/>
    </source>
</evidence>
<dbReference type="EMBL" id="ML122528">
    <property type="protein sequence ID" value="RPD52012.1"/>
    <property type="molecule type" value="Genomic_DNA"/>
</dbReference>
<dbReference type="AlphaFoldDB" id="A0A5C2RKA9"/>
<keyword evidence="3" id="KW-1185">Reference proteome</keyword>
<gene>
    <name evidence="2" type="ORF">L227DRAFT_618189</name>
</gene>
<sequence>MPPEFIDPKYDNEPVPTNIANWIHSGMYLTSPAGMLQFYYRGLCQLAHHLGRQIPEKHTMTIDFKKLAECIMLKDEEENVHYPEPWELHPGSTTTSVEFGCTRAEAVEKWEQHKNVQRQYIPHCVRLHQDRIEAEQEKKKKRKISQGGNTKGSAKKKLKTSTVKVPDSRPNTRKRKAQCVEDEGEDADGEDSDPEGTFRLVIV</sequence>
<name>A0A5C2RKA9_9APHY</name>
<evidence type="ECO:0000313" key="2">
    <source>
        <dbReference type="EMBL" id="RPD52012.1"/>
    </source>
</evidence>
<proteinExistence type="predicted"/>
<organism evidence="2 3">
    <name type="scientific">Lentinus tigrinus ALCF2SS1-6</name>
    <dbReference type="NCBI Taxonomy" id="1328759"/>
    <lineage>
        <taxon>Eukaryota</taxon>
        <taxon>Fungi</taxon>
        <taxon>Dikarya</taxon>
        <taxon>Basidiomycota</taxon>
        <taxon>Agaricomycotina</taxon>
        <taxon>Agaricomycetes</taxon>
        <taxon>Polyporales</taxon>
        <taxon>Polyporaceae</taxon>
        <taxon>Lentinus</taxon>
    </lineage>
</organism>
<dbReference type="Proteomes" id="UP000313359">
    <property type="component" value="Unassembled WGS sequence"/>
</dbReference>
<protein>
    <submittedName>
        <fullName evidence="2">Uncharacterized protein</fullName>
    </submittedName>
</protein>